<evidence type="ECO:0000256" key="8">
    <source>
        <dbReference type="ARBA" id="ARBA00023326"/>
    </source>
</evidence>
<proteinExistence type="inferred from homology"/>
<organism evidence="11 12">
    <name type="scientific">Jimgerdemannia flammicorona</name>
    <dbReference type="NCBI Taxonomy" id="994334"/>
    <lineage>
        <taxon>Eukaryota</taxon>
        <taxon>Fungi</taxon>
        <taxon>Fungi incertae sedis</taxon>
        <taxon>Mucoromycota</taxon>
        <taxon>Mucoromycotina</taxon>
        <taxon>Endogonomycetes</taxon>
        <taxon>Endogonales</taxon>
        <taxon>Endogonaceae</taxon>
        <taxon>Jimgerdemannia</taxon>
    </lineage>
</organism>
<protein>
    <recommendedName>
        <fullName evidence="3">cellulase</fullName>
        <ecNumber evidence="3">3.2.1.4</ecNumber>
    </recommendedName>
</protein>
<evidence type="ECO:0000256" key="6">
    <source>
        <dbReference type="ARBA" id="ARBA00023277"/>
    </source>
</evidence>
<keyword evidence="6" id="KW-0119">Carbohydrate metabolism</keyword>
<feature type="domain" description="Glycoside hydrolase family 9" evidence="10">
    <location>
        <begin position="67"/>
        <end position="470"/>
    </location>
</feature>
<reference evidence="11 12" key="1">
    <citation type="journal article" date="2018" name="New Phytol.">
        <title>Phylogenomics of Endogonaceae and evolution of mycorrhizas within Mucoromycota.</title>
        <authorList>
            <person name="Chang Y."/>
            <person name="Desiro A."/>
            <person name="Na H."/>
            <person name="Sandor L."/>
            <person name="Lipzen A."/>
            <person name="Clum A."/>
            <person name="Barry K."/>
            <person name="Grigoriev I.V."/>
            <person name="Martin F.M."/>
            <person name="Stajich J.E."/>
            <person name="Smith M.E."/>
            <person name="Bonito G."/>
            <person name="Spatafora J.W."/>
        </authorList>
    </citation>
    <scope>NUCLEOTIDE SEQUENCE [LARGE SCALE GENOMIC DNA]</scope>
    <source>
        <strain evidence="11 12">GMNB39</strain>
    </source>
</reference>
<accession>A0A433DLF6</accession>
<comment type="caution">
    <text evidence="11">The sequence shown here is derived from an EMBL/GenBank/DDBJ whole genome shotgun (WGS) entry which is preliminary data.</text>
</comment>
<keyword evidence="4 11" id="KW-0378">Hydrolase</keyword>
<evidence type="ECO:0000313" key="11">
    <source>
        <dbReference type="EMBL" id="RUP51700.1"/>
    </source>
</evidence>
<dbReference type="GO" id="GO:0030245">
    <property type="term" value="P:cellulose catabolic process"/>
    <property type="evidence" value="ECO:0007669"/>
    <property type="project" value="UniProtKB-KW"/>
</dbReference>
<dbReference type="Pfam" id="PF00759">
    <property type="entry name" value="Glyco_hydro_9"/>
    <property type="match status" value="1"/>
</dbReference>
<keyword evidence="9" id="KW-0472">Membrane</keyword>
<dbReference type="GO" id="GO:0008810">
    <property type="term" value="F:cellulase activity"/>
    <property type="evidence" value="ECO:0007669"/>
    <property type="project" value="UniProtKB-EC"/>
</dbReference>
<evidence type="ECO:0000313" key="12">
    <source>
        <dbReference type="Proteomes" id="UP000268093"/>
    </source>
</evidence>
<dbReference type="OrthoDB" id="10257085at2759"/>
<dbReference type="PANTHER" id="PTHR22298">
    <property type="entry name" value="ENDO-1,4-BETA-GLUCANASE"/>
    <property type="match status" value="1"/>
</dbReference>
<evidence type="ECO:0000259" key="10">
    <source>
        <dbReference type="Pfam" id="PF00759"/>
    </source>
</evidence>
<dbReference type="EC" id="3.2.1.4" evidence="3"/>
<feature type="transmembrane region" description="Helical" evidence="9">
    <location>
        <begin position="488"/>
        <end position="511"/>
    </location>
</feature>
<sequence length="542" mass="60497">MKAVQWTHIGAFPFVYPHILTVRYSGERLNHQRRSLGYCIPHTAVSVLYIESLYLFTRLDERPWQTVQQSGRLPKWNTVPWRTDIALNDGASVGLDLSGGYLDSSDFVKFGFPLAATVSMLSFQAIEYRAIFEEVGELNNVTRVIRWATDWMMACHANEDTYVAQVGDPKFDLASWQQFDGVNAASTRRPVSFIDPQNPGSDLAGEAAAAFTAASLALHASDPMYAAGLLAHGRQMYTFATTYLGSVNSSVPRLRGHYMSSGYGDELAWAATWLYKATGEYAYRRDLDTHIRQYAVTSNIRGLPPSWDQKAHLMCALAVRTLAADDAIVVDCDMRMWEWLKFDNKYGTIFTPGGMLYYENISDTGALRYALNSAWLAQMYADSPTTRGSHSAWRASAFAVRQLEYALGRNPIGMVFITGTEKSPVNISHRLAHGALLGGPNATDEYIDQRTNFKQAVPTLDYQAGFIGILASLINHQRADCLTTLHRILSLTTPFAALGLHIIYVCIRSWWNHRREVKARKSALAETSDAGLGEITSNEFMM</sequence>
<evidence type="ECO:0000256" key="2">
    <source>
        <dbReference type="ARBA" id="ARBA00007072"/>
    </source>
</evidence>
<name>A0A433DLF6_9FUNG</name>
<evidence type="ECO:0000256" key="9">
    <source>
        <dbReference type="SAM" id="Phobius"/>
    </source>
</evidence>
<dbReference type="AlphaFoldDB" id="A0A433DLF6"/>
<dbReference type="InterPro" id="IPR008928">
    <property type="entry name" value="6-hairpin_glycosidase_sf"/>
</dbReference>
<keyword evidence="8" id="KW-0624">Polysaccharide degradation</keyword>
<evidence type="ECO:0000256" key="3">
    <source>
        <dbReference type="ARBA" id="ARBA00012601"/>
    </source>
</evidence>
<dbReference type="Gene3D" id="1.50.10.10">
    <property type="match status" value="1"/>
</dbReference>
<dbReference type="InterPro" id="IPR001701">
    <property type="entry name" value="Glyco_hydro_9"/>
</dbReference>
<keyword evidence="5" id="KW-0136">Cellulose degradation</keyword>
<dbReference type="InterPro" id="IPR012341">
    <property type="entry name" value="6hp_glycosidase-like_sf"/>
</dbReference>
<evidence type="ECO:0000256" key="1">
    <source>
        <dbReference type="ARBA" id="ARBA00000966"/>
    </source>
</evidence>
<dbReference type="SUPFAM" id="SSF48208">
    <property type="entry name" value="Six-hairpin glycosidases"/>
    <property type="match status" value="1"/>
</dbReference>
<keyword evidence="12" id="KW-1185">Reference proteome</keyword>
<comment type="catalytic activity">
    <reaction evidence="1">
        <text>Endohydrolysis of (1-&gt;4)-beta-D-glucosidic linkages in cellulose, lichenin and cereal beta-D-glucans.</text>
        <dbReference type="EC" id="3.2.1.4"/>
    </reaction>
</comment>
<evidence type="ECO:0000256" key="7">
    <source>
        <dbReference type="ARBA" id="ARBA00023295"/>
    </source>
</evidence>
<comment type="similarity">
    <text evidence="2">Belongs to the glycosyl hydrolase 9 (cellulase E) family.</text>
</comment>
<evidence type="ECO:0000256" key="5">
    <source>
        <dbReference type="ARBA" id="ARBA00023001"/>
    </source>
</evidence>
<keyword evidence="9" id="KW-1133">Transmembrane helix</keyword>
<dbReference type="Proteomes" id="UP000268093">
    <property type="component" value="Unassembled WGS sequence"/>
</dbReference>
<gene>
    <name evidence="11" type="ORF">BC936DRAFT_146470</name>
</gene>
<keyword evidence="9" id="KW-0812">Transmembrane</keyword>
<evidence type="ECO:0000256" key="4">
    <source>
        <dbReference type="ARBA" id="ARBA00022801"/>
    </source>
</evidence>
<dbReference type="EMBL" id="RBNI01000530">
    <property type="protein sequence ID" value="RUP51700.1"/>
    <property type="molecule type" value="Genomic_DNA"/>
</dbReference>
<keyword evidence="7" id="KW-0326">Glycosidase</keyword>